<comment type="caution">
    <text evidence="1">The sequence shown here is derived from an EMBL/GenBank/DDBJ whole genome shotgun (WGS) entry which is preliminary data.</text>
</comment>
<sequence>MVHVDQEHDFAITWSRTFCPTRTADGYRLTDAVITALLDKLAAVAVEGE</sequence>
<reference evidence="1 2" key="1">
    <citation type="submission" date="2020-02" db="EMBL/GenBank/DDBJ databases">
        <title>Acidophilic actinobacteria isolated from forest soil.</title>
        <authorList>
            <person name="Golinska P."/>
        </authorList>
    </citation>
    <scope>NUCLEOTIDE SEQUENCE [LARGE SCALE GENOMIC DNA]</scope>
    <source>
        <strain evidence="1 2">NL8</strain>
    </source>
</reference>
<dbReference type="EMBL" id="JAAFYZ010000014">
    <property type="protein sequence ID" value="MBS2546498.1"/>
    <property type="molecule type" value="Genomic_DNA"/>
</dbReference>
<keyword evidence="2" id="KW-1185">Reference proteome</keyword>
<name>A0ABS5KJD6_9ACTN</name>
<evidence type="ECO:0000313" key="2">
    <source>
        <dbReference type="Proteomes" id="UP000730482"/>
    </source>
</evidence>
<accession>A0ABS5KJD6</accession>
<evidence type="ECO:0000313" key="1">
    <source>
        <dbReference type="EMBL" id="MBS2546498.1"/>
    </source>
</evidence>
<gene>
    <name evidence="1" type="ORF">KGQ19_06430</name>
</gene>
<protein>
    <submittedName>
        <fullName evidence="1">Uncharacterized protein</fullName>
    </submittedName>
</protein>
<dbReference type="RefSeq" id="WP_212008146.1">
    <property type="nucleotide sequence ID" value="NZ_JAAFYZ010000014.1"/>
</dbReference>
<dbReference type="Proteomes" id="UP000730482">
    <property type="component" value="Unassembled WGS sequence"/>
</dbReference>
<organism evidence="1 2">
    <name type="scientific">Catenulispora pinistramenti</name>
    <dbReference type="NCBI Taxonomy" id="2705254"/>
    <lineage>
        <taxon>Bacteria</taxon>
        <taxon>Bacillati</taxon>
        <taxon>Actinomycetota</taxon>
        <taxon>Actinomycetes</taxon>
        <taxon>Catenulisporales</taxon>
        <taxon>Catenulisporaceae</taxon>
        <taxon>Catenulispora</taxon>
    </lineage>
</organism>
<proteinExistence type="predicted"/>